<feature type="domain" description="Thiolase C-terminal" evidence="1">
    <location>
        <begin position="298"/>
        <end position="357"/>
    </location>
</feature>
<reference evidence="2 4" key="1">
    <citation type="submission" date="2018-02" db="EMBL/GenBank/DDBJ databases">
        <title>Reclassifiation of [Polyangium] brachysporum DSM 7029 as Guopingzhaonella breviflexa gen. nov., sp. nov., a member of the family Comamonadaceae.</title>
        <authorList>
            <person name="Tang B."/>
        </authorList>
    </citation>
    <scope>NUCLEOTIDE SEQUENCE [LARGE SCALE GENOMIC DNA]</scope>
    <source>
        <strain evidence="2 4">DSM 15344</strain>
    </source>
</reference>
<keyword evidence="4" id="KW-1185">Reference proteome</keyword>
<dbReference type="InterPro" id="IPR002155">
    <property type="entry name" value="Thiolase"/>
</dbReference>
<evidence type="ECO:0000313" key="5">
    <source>
        <dbReference type="Proteomes" id="UP000294772"/>
    </source>
</evidence>
<evidence type="ECO:0000313" key="2">
    <source>
        <dbReference type="EMBL" id="PPE70197.1"/>
    </source>
</evidence>
<dbReference type="SUPFAM" id="SSF53901">
    <property type="entry name" value="Thiolase-like"/>
    <property type="match status" value="1"/>
</dbReference>
<gene>
    <name evidence="2" type="ORF">C1702_08035</name>
    <name evidence="3" type="ORF">EV676_103179</name>
</gene>
<reference evidence="3 5" key="2">
    <citation type="submission" date="2019-03" db="EMBL/GenBank/DDBJ databases">
        <title>Genomic Encyclopedia of Type Strains, Phase IV (KMG-IV): sequencing the most valuable type-strain genomes for metagenomic binning, comparative biology and taxonomic classification.</title>
        <authorList>
            <person name="Goeker M."/>
        </authorList>
    </citation>
    <scope>NUCLEOTIDE SEQUENCE [LARGE SCALE GENOMIC DNA]</scope>
    <source>
        <strain evidence="3 5">DSM 15264</strain>
    </source>
</reference>
<proteinExistence type="predicted"/>
<dbReference type="EMBL" id="SLXF01000003">
    <property type="protein sequence ID" value="TCP08146.1"/>
    <property type="molecule type" value="Genomic_DNA"/>
</dbReference>
<accession>A0A2S5T5Q3</accession>
<evidence type="ECO:0000313" key="4">
    <source>
        <dbReference type="Proteomes" id="UP000239406"/>
    </source>
</evidence>
<dbReference type="Proteomes" id="UP000239406">
    <property type="component" value="Unassembled WGS sequence"/>
</dbReference>
<dbReference type="Pfam" id="PF22691">
    <property type="entry name" value="Thiolase_C_1"/>
    <property type="match status" value="1"/>
</dbReference>
<evidence type="ECO:0000313" key="3">
    <source>
        <dbReference type="EMBL" id="TCP08146.1"/>
    </source>
</evidence>
<dbReference type="OrthoDB" id="5185121at2"/>
<dbReference type="Gene3D" id="3.40.47.10">
    <property type="match status" value="1"/>
</dbReference>
<dbReference type="AlphaFoldDB" id="A0A2S5T5Q3"/>
<keyword evidence="3" id="KW-0012">Acyltransferase</keyword>
<dbReference type="GO" id="GO:0003988">
    <property type="term" value="F:acetyl-CoA C-acyltransferase activity"/>
    <property type="evidence" value="ECO:0007669"/>
    <property type="project" value="UniProtKB-ARBA"/>
</dbReference>
<comment type="caution">
    <text evidence="2">The sequence shown here is derived from an EMBL/GenBank/DDBJ whole genome shotgun (WGS) entry which is preliminary data.</text>
</comment>
<dbReference type="InterPro" id="IPR055140">
    <property type="entry name" value="Thiolase_C_2"/>
</dbReference>
<dbReference type="PANTHER" id="PTHR42870">
    <property type="entry name" value="ACETYL-COA C-ACETYLTRANSFERASE"/>
    <property type="match status" value="1"/>
</dbReference>
<dbReference type="EMBL" id="PSNY01000007">
    <property type="protein sequence ID" value="PPE70197.1"/>
    <property type="molecule type" value="Genomic_DNA"/>
</dbReference>
<organism evidence="2 4">
    <name type="scientific">Caldimonas thermodepolymerans</name>
    <dbReference type="NCBI Taxonomy" id="215580"/>
    <lineage>
        <taxon>Bacteria</taxon>
        <taxon>Pseudomonadati</taxon>
        <taxon>Pseudomonadota</taxon>
        <taxon>Betaproteobacteria</taxon>
        <taxon>Burkholderiales</taxon>
        <taxon>Sphaerotilaceae</taxon>
        <taxon>Caldimonas</taxon>
    </lineage>
</organism>
<dbReference type="PANTHER" id="PTHR42870:SF1">
    <property type="entry name" value="NON-SPECIFIC LIPID-TRANSFER PROTEIN-LIKE 2"/>
    <property type="match status" value="1"/>
</dbReference>
<dbReference type="InterPro" id="IPR016039">
    <property type="entry name" value="Thiolase-like"/>
</dbReference>
<name>A0A2S5T5Q3_9BURK</name>
<dbReference type="Proteomes" id="UP000294772">
    <property type="component" value="Unassembled WGS sequence"/>
</dbReference>
<keyword evidence="2" id="KW-0808">Transferase</keyword>
<dbReference type="PIRSF" id="PIRSF000429">
    <property type="entry name" value="Ac-CoA_Ac_transf"/>
    <property type="match status" value="1"/>
</dbReference>
<protein>
    <submittedName>
        <fullName evidence="2">Acetyl-CoA acetyltransferase</fullName>
    </submittedName>
    <submittedName>
        <fullName evidence="3">Acetyl-CoA acyltransferase</fullName>
    </submittedName>
</protein>
<dbReference type="RefSeq" id="WP_104357172.1">
    <property type="nucleotide sequence ID" value="NZ_CP064338.1"/>
</dbReference>
<sequence>METYVIGLGMSPPHPAQRRLRTEELAFQTVRAALADAGVERAEVDAVTLATSDEMDGRSISSMLMAAPSGAYLKDEIRVTDSGLTGLVLGALRVATGRYHLGLVVSWNHTSQIDVQDVMRMRAEPFTLRPVGMNGAIADALFAGEVQRRCGVDEDAVAARIVLRQQVAQRNPRGLRRAPQSAEAIRASSYDAYPLRRAHQAPASDGCVAFVLASGAWLRAHPQHRALARIAAVTSHIDSYRLDAGRVGAMAGFDAGLEDLLRRAGRDHAAIDVFEAEAPTGWHEAAIEHHLAGRDVRALSPSGGAWAQHPLFCMGLVNAAEAALQVAGRAGDVQVEDVHFAVAHGSHGYAQQGHTFVAFERVAA</sequence>
<evidence type="ECO:0000259" key="1">
    <source>
        <dbReference type="Pfam" id="PF22691"/>
    </source>
</evidence>